<protein>
    <submittedName>
        <fullName evidence="5">Ankyrin repeat domain-containing protein</fullName>
    </submittedName>
</protein>
<dbReference type="InterPro" id="IPR002110">
    <property type="entry name" value="Ankyrin_rpt"/>
</dbReference>
<dbReference type="RefSeq" id="WP_252579630.1">
    <property type="nucleotide sequence ID" value="NZ_CP071527.1"/>
</dbReference>
<evidence type="ECO:0000313" key="5">
    <source>
        <dbReference type="EMBL" id="USQ13329.1"/>
    </source>
</evidence>
<keyword evidence="6" id="KW-1185">Reference proteome</keyword>
<dbReference type="SMART" id="SM00248">
    <property type="entry name" value="ANK"/>
    <property type="match status" value="4"/>
</dbReference>
<evidence type="ECO:0000256" key="3">
    <source>
        <dbReference type="PROSITE-ProRule" id="PRU00023"/>
    </source>
</evidence>
<dbReference type="Pfam" id="PF12796">
    <property type="entry name" value="Ank_2"/>
    <property type="match status" value="1"/>
</dbReference>
<evidence type="ECO:0000313" key="6">
    <source>
        <dbReference type="Proteomes" id="UP001057474"/>
    </source>
</evidence>
<dbReference type="Gene3D" id="1.25.40.20">
    <property type="entry name" value="Ankyrin repeat-containing domain"/>
    <property type="match status" value="1"/>
</dbReference>
<dbReference type="PROSITE" id="PS50297">
    <property type="entry name" value="ANK_REP_REGION"/>
    <property type="match status" value="1"/>
</dbReference>
<proteinExistence type="predicted"/>
<keyword evidence="1" id="KW-0677">Repeat</keyword>
<dbReference type="PANTHER" id="PTHR24171">
    <property type="entry name" value="ANKYRIN REPEAT DOMAIN-CONTAINING PROTEIN 39-RELATED"/>
    <property type="match status" value="1"/>
</dbReference>
<organism evidence="5 6">
    <name type="scientific">Legionella lytica</name>
    <dbReference type="NCBI Taxonomy" id="96232"/>
    <lineage>
        <taxon>Bacteria</taxon>
        <taxon>Pseudomonadati</taxon>
        <taxon>Pseudomonadota</taxon>
        <taxon>Gammaproteobacteria</taxon>
        <taxon>Legionellales</taxon>
        <taxon>Legionellaceae</taxon>
        <taxon>Legionella</taxon>
    </lineage>
</organism>
<reference evidence="5" key="1">
    <citation type="submission" date="2021-03" db="EMBL/GenBank/DDBJ databases">
        <title>Legionella lytica PCM 2298.</title>
        <authorList>
            <person name="Koper P."/>
        </authorList>
    </citation>
    <scope>NUCLEOTIDE SEQUENCE</scope>
    <source>
        <strain evidence="5">PCM 2298</strain>
    </source>
</reference>
<feature type="region of interest" description="Disordered" evidence="4">
    <location>
        <begin position="502"/>
        <end position="524"/>
    </location>
</feature>
<dbReference type="Proteomes" id="UP001057474">
    <property type="component" value="Chromosome"/>
</dbReference>
<dbReference type="InterPro" id="IPR036770">
    <property type="entry name" value="Ankyrin_rpt-contain_sf"/>
</dbReference>
<keyword evidence="2 3" id="KW-0040">ANK repeat</keyword>
<dbReference type="EMBL" id="CP071527">
    <property type="protein sequence ID" value="USQ13329.1"/>
    <property type="molecule type" value="Genomic_DNA"/>
</dbReference>
<dbReference type="PANTHER" id="PTHR24171:SF9">
    <property type="entry name" value="ANKYRIN REPEAT DOMAIN-CONTAINING PROTEIN 39"/>
    <property type="match status" value="1"/>
</dbReference>
<dbReference type="SUPFAM" id="SSF48403">
    <property type="entry name" value="Ankyrin repeat"/>
    <property type="match status" value="1"/>
</dbReference>
<gene>
    <name evidence="5" type="ORF">J2N86_11630</name>
</gene>
<name>A0ABY4Y6R6_9GAMM</name>
<evidence type="ECO:0000256" key="1">
    <source>
        <dbReference type="ARBA" id="ARBA00022737"/>
    </source>
</evidence>
<evidence type="ECO:0000256" key="2">
    <source>
        <dbReference type="ARBA" id="ARBA00023043"/>
    </source>
</evidence>
<feature type="repeat" description="ANK" evidence="3">
    <location>
        <begin position="197"/>
        <end position="229"/>
    </location>
</feature>
<sequence length="524" mass="57629">MIFKNSPAIFKAIESNDIKQFHQELKALTAEKIVVLMSGLVRVGNVSRNYNLLEACCLTENDGALRELKQLALIWSEVQLTRAAELAAKSKTKSMVLMNELLSLKLPSQEALIAACDVGNNELSRMILASTNKLNKLDPSPIMSAASGGFTPVLQSLSEHGFDIHVGNDEALCLAIRHRQSQCVDYLIAEGADVSTQKSLPLKIAISIGDLNIVKKLLDKGADLKPVAEEEYISQAERHGHTALANILRQKMVTMNIAFPLSTKQSTHVSSVDRTVAESIVRLKNRYGGRFSPADKDQMACDLLAWGKRLEVADATTNAAQRALTSILEGATITHEETGVSLKELLLFCWMAIHDALQRKTSIDDGLVMLQEGLYELQRGYNLSNGGVDLGGEDEEVCEPGMFNKLVEKLVGIHPDVKIDFITKDVASLKLNAVVKEVALSWYKTNALLVNGMFKKSYDVEPIWNKIREQVKQKMFEEFSSLFSSYDDPEFDDFIDAGIDADISESSPSAVTSSSSSSAPSRRM</sequence>
<evidence type="ECO:0000256" key="4">
    <source>
        <dbReference type="SAM" id="MobiDB-lite"/>
    </source>
</evidence>
<dbReference type="PROSITE" id="PS50088">
    <property type="entry name" value="ANK_REPEAT"/>
    <property type="match status" value="1"/>
</dbReference>
<accession>A0ABY4Y6R6</accession>